<sequence length="373" mass="42415">MDIRFSNDLLRHIFVFSARTDKRTAVKLALVSRSAQLWIYDYLYEEVNVHNQRVAVSFLWTLERSRRLPQAFYANTVKSLVISPDVRVPHVLAILSVCVSVKWLTYWPLAERMSLPAPGSPAMVHGRLDSSRLLRLSVLRPRHLSANLHEHHSIPLFQPVFNSPFFQEVTHLSINNLWEQWTTFAFKMTAFDLPNLTHAKFDFIVGPAPPSQNAHQRRSELFGISISNSASAGLLPPVEGKHPRLMSKVEIVADSVSTVLYHHFNLQVCVLVLRFDNDPISTSSTISRLVSDWTYGAEEDELSFKPGFEPRLVLFWEKEPFRANYAHSLKEKKLWRASEAVVKAQTSLGVLDHILIDSNDLDNPNLTGGSGRL</sequence>
<proteinExistence type="predicted"/>
<accession>A0A9P6E5G7</accession>
<keyword evidence="2" id="KW-1185">Reference proteome</keyword>
<evidence type="ECO:0000313" key="1">
    <source>
        <dbReference type="EMBL" id="KAF9522892.1"/>
    </source>
</evidence>
<dbReference type="OrthoDB" id="2995911at2759"/>
<comment type="caution">
    <text evidence="1">The sequence shown here is derived from an EMBL/GenBank/DDBJ whole genome shotgun (WGS) entry which is preliminary data.</text>
</comment>
<gene>
    <name evidence="1" type="ORF">CPB83DRAFT_73439</name>
</gene>
<reference evidence="1" key="1">
    <citation type="submission" date="2020-11" db="EMBL/GenBank/DDBJ databases">
        <authorList>
            <consortium name="DOE Joint Genome Institute"/>
            <person name="Ahrendt S."/>
            <person name="Riley R."/>
            <person name="Andreopoulos W."/>
            <person name="Labutti K."/>
            <person name="Pangilinan J."/>
            <person name="Ruiz-Duenas F.J."/>
            <person name="Barrasa J.M."/>
            <person name="Sanchez-Garcia M."/>
            <person name="Camarero S."/>
            <person name="Miyauchi S."/>
            <person name="Serrano A."/>
            <person name="Linde D."/>
            <person name="Babiker R."/>
            <person name="Drula E."/>
            <person name="Ayuso-Fernandez I."/>
            <person name="Pacheco R."/>
            <person name="Padilla G."/>
            <person name="Ferreira P."/>
            <person name="Barriuso J."/>
            <person name="Kellner H."/>
            <person name="Castanera R."/>
            <person name="Alfaro M."/>
            <person name="Ramirez L."/>
            <person name="Pisabarro A.G."/>
            <person name="Kuo A."/>
            <person name="Tritt A."/>
            <person name="Lipzen A."/>
            <person name="He G."/>
            <person name="Yan M."/>
            <person name="Ng V."/>
            <person name="Cullen D."/>
            <person name="Martin F."/>
            <person name="Rosso M.-N."/>
            <person name="Henrissat B."/>
            <person name="Hibbett D."/>
            <person name="Martinez A.T."/>
            <person name="Grigoriev I.V."/>
        </authorList>
    </citation>
    <scope>NUCLEOTIDE SEQUENCE</scope>
    <source>
        <strain evidence="1">CBS 506.95</strain>
    </source>
</reference>
<dbReference type="Proteomes" id="UP000807306">
    <property type="component" value="Unassembled WGS sequence"/>
</dbReference>
<dbReference type="AlphaFoldDB" id="A0A9P6E5G7"/>
<evidence type="ECO:0000313" key="2">
    <source>
        <dbReference type="Proteomes" id="UP000807306"/>
    </source>
</evidence>
<protein>
    <submittedName>
        <fullName evidence="1">Uncharacterized protein</fullName>
    </submittedName>
</protein>
<name>A0A9P6E5G7_9AGAR</name>
<dbReference type="EMBL" id="MU157931">
    <property type="protein sequence ID" value="KAF9522892.1"/>
    <property type="molecule type" value="Genomic_DNA"/>
</dbReference>
<organism evidence="1 2">
    <name type="scientific">Crepidotus variabilis</name>
    <dbReference type="NCBI Taxonomy" id="179855"/>
    <lineage>
        <taxon>Eukaryota</taxon>
        <taxon>Fungi</taxon>
        <taxon>Dikarya</taxon>
        <taxon>Basidiomycota</taxon>
        <taxon>Agaricomycotina</taxon>
        <taxon>Agaricomycetes</taxon>
        <taxon>Agaricomycetidae</taxon>
        <taxon>Agaricales</taxon>
        <taxon>Agaricineae</taxon>
        <taxon>Crepidotaceae</taxon>
        <taxon>Crepidotus</taxon>
    </lineage>
</organism>